<evidence type="ECO:0000256" key="1">
    <source>
        <dbReference type="ARBA" id="ARBA00004479"/>
    </source>
</evidence>
<dbReference type="InterPro" id="IPR003961">
    <property type="entry name" value="FN3_dom"/>
</dbReference>
<evidence type="ECO:0000256" key="6">
    <source>
        <dbReference type="ARBA" id="ARBA00022801"/>
    </source>
</evidence>
<dbReference type="Pfam" id="PF18861">
    <property type="entry name" value="PTP_tm"/>
    <property type="match status" value="1"/>
</dbReference>
<dbReference type="SUPFAM" id="SSF49265">
    <property type="entry name" value="Fibronectin type III"/>
    <property type="match status" value="8"/>
</dbReference>
<keyword evidence="3 12" id="KW-0812">Transmembrane</keyword>
<dbReference type="Pfam" id="PF00102">
    <property type="entry name" value="Y_phosphatase"/>
    <property type="match status" value="1"/>
</dbReference>
<dbReference type="PROSITE" id="PS50055">
    <property type="entry name" value="TYR_PHOSPHATASE_PTP"/>
    <property type="match status" value="1"/>
</dbReference>
<dbReference type="CDD" id="cd00063">
    <property type="entry name" value="FN3"/>
    <property type="match status" value="10"/>
</dbReference>
<feature type="signal peptide" evidence="13">
    <location>
        <begin position="1"/>
        <end position="40"/>
    </location>
</feature>
<keyword evidence="5" id="KW-0677">Repeat</keyword>
<comment type="catalytic activity">
    <reaction evidence="11">
        <text>O-phospho-L-tyrosyl-[protein] + H2O = L-tyrosyl-[protein] + phosphate</text>
        <dbReference type="Rhea" id="RHEA:10684"/>
        <dbReference type="Rhea" id="RHEA-COMP:10136"/>
        <dbReference type="Rhea" id="RHEA-COMP:20101"/>
        <dbReference type="ChEBI" id="CHEBI:15377"/>
        <dbReference type="ChEBI" id="CHEBI:43474"/>
        <dbReference type="ChEBI" id="CHEBI:46858"/>
        <dbReference type="ChEBI" id="CHEBI:61978"/>
        <dbReference type="EC" id="3.1.3.48"/>
    </reaction>
</comment>
<dbReference type="InterPro" id="IPR013783">
    <property type="entry name" value="Ig-like_fold"/>
</dbReference>
<evidence type="ECO:0000256" key="8">
    <source>
        <dbReference type="ARBA" id="ARBA00022989"/>
    </source>
</evidence>
<evidence type="ECO:0000256" key="9">
    <source>
        <dbReference type="ARBA" id="ARBA00023136"/>
    </source>
</evidence>
<evidence type="ECO:0000256" key="10">
    <source>
        <dbReference type="ARBA" id="ARBA00023180"/>
    </source>
</evidence>
<name>A0AAE1ALS4_9GAST</name>
<evidence type="ECO:0000256" key="12">
    <source>
        <dbReference type="SAM" id="Phobius"/>
    </source>
</evidence>
<dbReference type="InterPro" id="IPR036116">
    <property type="entry name" value="FN3_sf"/>
</dbReference>
<dbReference type="InterPro" id="IPR050713">
    <property type="entry name" value="RTP_Phos/Ushers"/>
</dbReference>
<keyword evidence="4 13" id="KW-0732">Signal</keyword>
<dbReference type="PRINTS" id="PR00700">
    <property type="entry name" value="PRTYPHPHTASE"/>
</dbReference>
<accession>A0AAE1ALS4</accession>
<feature type="domain" description="Fibronectin type-III" evidence="16">
    <location>
        <begin position="1259"/>
        <end position="1353"/>
    </location>
</feature>
<feature type="domain" description="Fibronectin type-III" evidence="16">
    <location>
        <begin position="982"/>
        <end position="1079"/>
    </location>
</feature>
<dbReference type="CDD" id="cd14548">
    <property type="entry name" value="R3-PTPc"/>
    <property type="match status" value="1"/>
</dbReference>
<keyword evidence="9 12" id="KW-0472">Membrane</keyword>
<dbReference type="Pfam" id="PF00041">
    <property type="entry name" value="fn3"/>
    <property type="match status" value="7"/>
</dbReference>
<feature type="transmembrane region" description="Helical" evidence="12">
    <location>
        <begin position="1630"/>
        <end position="1652"/>
    </location>
</feature>
<dbReference type="PANTHER" id="PTHR46957:SF3">
    <property type="entry name" value="CYTOKINE RECEPTOR"/>
    <property type="match status" value="1"/>
</dbReference>
<proteinExistence type="predicted"/>
<reference evidence="17" key="1">
    <citation type="journal article" date="2023" name="G3 (Bethesda)">
        <title>A reference genome for the long-term kleptoplast-retaining sea slug Elysia crispata morphotype clarki.</title>
        <authorList>
            <person name="Eastman K.E."/>
            <person name="Pendleton A.L."/>
            <person name="Shaikh M.A."/>
            <person name="Suttiyut T."/>
            <person name="Ogas R."/>
            <person name="Tomko P."/>
            <person name="Gavelis G."/>
            <person name="Widhalm J.R."/>
            <person name="Wisecaver J.H."/>
        </authorList>
    </citation>
    <scope>NUCLEOTIDE SEQUENCE</scope>
    <source>
        <strain evidence="17">ECLA1</strain>
    </source>
</reference>
<dbReference type="Gene3D" id="2.60.40.10">
    <property type="entry name" value="Immunoglobulins"/>
    <property type="match status" value="12"/>
</dbReference>
<dbReference type="EC" id="3.1.3.48" evidence="2"/>
<dbReference type="FunFam" id="3.90.190.10:FF:000009">
    <property type="entry name" value="Receptor-type tyrosine-protein phosphatase beta"/>
    <property type="match status" value="1"/>
</dbReference>
<evidence type="ECO:0000256" key="7">
    <source>
        <dbReference type="ARBA" id="ARBA00022912"/>
    </source>
</evidence>
<dbReference type="PROSITE" id="PS50853">
    <property type="entry name" value="FN3"/>
    <property type="match status" value="7"/>
</dbReference>
<comment type="caution">
    <text evidence="17">The sequence shown here is derived from an EMBL/GenBank/DDBJ whole genome shotgun (WGS) entry which is preliminary data.</text>
</comment>
<sequence length="2022" mass="223514">MTILHMRKTRNFFALSEVWLVSSLAVLILQLAGQVPACLGQQQLEDVRLTSTEYSVTVTFVPNPAAMNYSVEFRLKRGLFITDFPLVPPFNTSELTQTYTQVLPGHIYVVEIYENGTAQENRVFSQDIATVPLSPENVSVISRGNTFLHLEWVSVEELSYDRHEISYIRENGSLRVIETPSNLTYNITGLEAGYSYDIYVVAITLDVRSQRSRKLVAFTIPFAPVNVSASAVGTSQINITWSADPASYQDSHIVNYTLSESDIELSTLCSDTPCVFSPHSRPGESISIAVFAVSHALTSPPAIIQHSTEPGSVTQLQAEEGVRSLHLSWLAPLDSYQVLYVITVTSLVDQVVQVFRVNADLLSYELDSLRGGYIYQVQVQAASQFELGDAGSEIFRTLPEPVTNLTGSAVNTTAIRFTWINPLYSEIDKLNITVSTPDGEVIMLLEEDDVMTTGQTVTGLSPGVSYMVNISILSKYSDPSAAAFTLIRTKPVPPAILDVINGETTLNITLAPSAVVGLLDSLLAMLDGGLVQHIADNKGQVAFSNLEPGTAYIVRAFSLSGQVRSDEITVTLYTRPRPVSDLIVLSLGEQAVSAQWTAPDRGGFDNFTVLVSDVDGITSPMAIITNKLETVVEDLHPGTTYNISIIVLKGEQDSEAVWEVNTTTPLPVTHVRVSVRGIDTVTLAWDAPAASALSGFALTFDPLNLTLTPLPVGVDQFKLEGLQPDTNYTAQLFTYSVRPGGERLYSAVTAFNFSTYEKVIQALAKGKRVAQLDHHQPELMVHVANPYPESVAALQKVEALTTSITVNWTAPTSVNIDFFQLGIQAEDPATKPIPRPMNVPKNLTSTTFEGLEPGLQYTVAIRTGKLLSGNQAQYGESVRLRAVTKPLPVQELRVETLNTTAVSLMWDSNSTSRQNRFRITYRADELSRSLTVPAGNESGQSYQIDVGQLLPGYTYSLSVVAIRAIETDLAESDEGSVMGYTVPSPVRNLTLSHEGTDLLIAWSPPASGLWMTYKVMYRSVLRDNETVPLLRTSGRNENSMRITDLFPGEMYKVEVVSISNDLESELKEADTVFNPLPPTNFNYVKDLTTTTGLTLTWAYNMESTYTEHWSVIVSAGQVREVKTVEANRKQLEYSLALISLVPGETYTVSISAVVMEQKSDIKHLEATTKPVITSDLTPSPSTNSSVSLRYTITESDIFDHILFSLPGNELSAPIMKTKEDLKRSITFDGLEAGTKYTVRTFTVSKGERSAPKSLDLITDPNPVPVTFSSTSTSIVLTLGPQVGQAAEYIISCSVDSESCGQKSIPSDRDAREILFDGLRPYQAYSFEVVTRAEMLRGQQKQTSLVYEHTTDEAAPSVVRSLRVQAQGIHSVSIDWQPPESANGRLRSYTVAYAGSEPTDPVQRDMKIIKDIPITTTSQRLDNLRAGFSYMFSVFALTTAQSEAAKQSITMGTTAPAFRPGLSAVKAKPALLDSSTGGISAVTQTKISLTFTNPFSSENGNIRFYTVIVSKDESASGSSPILPSWADAQADSSIKVYQTINQCEDFFSASSSCGDRDTKRSRRAANSLDSRTFIIGEETNCTRKAFCNGPLSPNTEYYVKLRGFTASGQYEETAYSEKILTAKSSSSNAGIAAGIGSTIAVLVGVGVVIVVIVMRRRRRPKRATKHVGPKANWEQSTMCKFSRPVKLSDFPAHVRKMAADSDFKYAEEYEDLKEVGRDQPCLAAEFPPNRPKNRFTNILPYDHSRVKLLPTDDDEGSDYINANYMPGFNSKREYIATQGPLPATRDDFWRMVWEQSSRNIVMLTRCQEKGREKSDHYWPNDSDPKFYGDLHVVILNETHMPDWTVTEIRVSLGEQSRNVRHFHYKIWPDFGVPKDRTSLIRFVRMVRERLVREGGPIITHCSAGVGRSGTFIVLDHLLQMIREKDEVDIFSIVYKLRKERVLMVQTELQYKFIHECLLCVLEGKEDDTTYANVGQVNVGFDEDTETALNGFYWCGRFYHFQPTPPFHSHIQHNINGSFHSDHA</sequence>
<feature type="domain" description="Fibronectin type-III" evidence="16">
    <location>
        <begin position="1357"/>
        <end position="1456"/>
    </location>
</feature>
<dbReference type="Gene3D" id="3.90.190.10">
    <property type="entry name" value="Protein tyrosine phosphatase superfamily"/>
    <property type="match status" value="1"/>
</dbReference>
<protein>
    <recommendedName>
        <fullName evidence="2">protein-tyrosine-phosphatase</fullName>
        <ecNumber evidence="2">3.1.3.48</ecNumber>
    </recommendedName>
</protein>
<evidence type="ECO:0000313" key="18">
    <source>
        <dbReference type="Proteomes" id="UP001283361"/>
    </source>
</evidence>
<organism evidence="17 18">
    <name type="scientific">Elysia crispata</name>
    <name type="common">lettuce slug</name>
    <dbReference type="NCBI Taxonomy" id="231223"/>
    <lineage>
        <taxon>Eukaryota</taxon>
        <taxon>Metazoa</taxon>
        <taxon>Spiralia</taxon>
        <taxon>Lophotrochozoa</taxon>
        <taxon>Mollusca</taxon>
        <taxon>Gastropoda</taxon>
        <taxon>Heterobranchia</taxon>
        <taxon>Euthyneura</taxon>
        <taxon>Panpulmonata</taxon>
        <taxon>Sacoglossa</taxon>
        <taxon>Placobranchoidea</taxon>
        <taxon>Plakobranchidae</taxon>
        <taxon>Elysia</taxon>
    </lineage>
</organism>
<evidence type="ECO:0000259" key="14">
    <source>
        <dbReference type="PROSITE" id="PS50055"/>
    </source>
</evidence>
<gene>
    <name evidence="17" type="ORF">RRG08_016325</name>
</gene>
<dbReference type="InterPro" id="IPR003595">
    <property type="entry name" value="Tyr_Pase_cat"/>
</dbReference>
<dbReference type="SMART" id="SM00060">
    <property type="entry name" value="FN3"/>
    <property type="match status" value="15"/>
</dbReference>
<feature type="chain" id="PRO_5042217563" description="protein-tyrosine-phosphatase" evidence="13">
    <location>
        <begin position="41"/>
        <end position="2022"/>
    </location>
</feature>
<evidence type="ECO:0000256" key="13">
    <source>
        <dbReference type="SAM" id="SignalP"/>
    </source>
</evidence>
<dbReference type="GO" id="GO:0032502">
    <property type="term" value="P:developmental process"/>
    <property type="evidence" value="ECO:0007669"/>
    <property type="project" value="UniProtKB-ARBA"/>
</dbReference>
<dbReference type="GO" id="GO:0004725">
    <property type="term" value="F:protein tyrosine phosphatase activity"/>
    <property type="evidence" value="ECO:0007669"/>
    <property type="project" value="UniProtKB-EC"/>
</dbReference>
<keyword evidence="18" id="KW-1185">Reference proteome</keyword>
<feature type="domain" description="Fibronectin type-III" evidence="16">
    <location>
        <begin position="134"/>
        <end position="223"/>
    </location>
</feature>
<dbReference type="InterPro" id="IPR000242">
    <property type="entry name" value="PTP_cat"/>
</dbReference>
<feature type="domain" description="Fibronectin type-III" evidence="16">
    <location>
        <begin position="787"/>
        <end position="887"/>
    </location>
</feature>
<evidence type="ECO:0000256" key="2">
    <source>
        <dbReference type="ARBA" id="ARBA00013064"/>
    </source>
</evidence>
<keyword evidence="8 12" id="KW-1133">Transmembrane helix</keyword>
<keyword evidence="6" id="KW-0378">Hydrolase</keyword>
<dbReference type="InterPro" id="IPR029021">
    <property type="entry name" value="Prot-tyrosine_phosphatase-like"/>
</dbReference>
<dbReference type="Proteomes" id="UP001283361">
    <property type="component" value="Unassembled WGS sequence"/>
</dbReference>
<dbReference type="GO" id="GO:0016020">
    <property type="term" value="C:membrane"/>
    <property type="evidence" value="ECO:0007669"/>
    <property type="project" value="UniProtKB-SubCell"/>
</dbReference>
<feature type="domain" description="Tyrosine-protein phosphatase" evidence="14">
    <location>
        <begin position="1704"/>
        <end position="1959"/>
    </location>
</feature>
<dbReference type="InterPro" id="IPR041201">
    <property type="entry name" value="PTPRJ_TM"/>
</dbReference>
<feature type="domain" description="Fibronectin type-III" evidence="16">
    <location>
        <begin position="309"/>
        <end position="401"/>
    </location>
</feature>
<dbReference type="EMBL" id="JAWDGP010001593">
    <property type="protein sequence ID" value="KAK3790008.1"/>
    <property type="molecule type" value="Genomic_DNA"/>
</dbReference>
<evidence type="ECO:0000256" key="4">
    <source>
        <dbReference type="ARBA" id="ARBA00022729"/>
    </source>
</evidence>
<keyword evidence="10" id="KW-0325">Glycoprotein</keyword>
<evidence type="ECO:0000313" key="17">
    <source>
        <dbReference type="EMBL" id="KAK3790008.1"/>
    </source>
</evidence>
<evidence type="ECO:0000256" key="3">
    <source>
        <dbReference type="ARBA" id="ARBA00022692"/>
    </source>
</evidence>
<keyword evidence="7" id="KW-0904">Protein phosphatase</keyword>
<evidence type="ECO:0000259" key="16">
    <source>
        <dbReference type="PROSITE" id="PS50853"/>
    </source>
</evidence>
<feature type="domain" description="Tyrosine specific protein phosphatases" evidence="15">
    <location>
        <begin position="1876"/>
        <end position="1950"/>
    </location>
</feature>
<dbReference type="PROSITE" id="PS50056">
    <property type="entry name" value="TYR_PHOSPHATASE_2"/>
    <property type="match status" value="1"/>
</dbReference>
<evidence type="ECO:0000259" key="15">
    <source>
        <dbReference type="PROSITE" id="PS50056"/>
    </source>
</evidence>
<evidence type="ECO:0000256" key="11">
    <source>
        <dbReference type="ARBA" id="ARBA00051722"/>
    </source>
</evidence>
<comment type="subcellular location">
    <subcellularLocation>
        <location evidence="1">Membrane</location>
        <topology evidence="1">Single-pass type I membrane protein</topology>
    </subcellularLocation>
</comment>
<dbReference type="InterPro" id="IPR000387">
    <property type="entry name" value="Tyr_Pase_dom"/>
</dbReference>
<dbReference type="PANTHER" id="PTHR46957">
    <property type="entry name" value="CYTOKINE RECEPTOR"/>
    <property type="match status" value="1"/>
</dbReference>
<dbReference type="SMART" id="SM00194">
    <property type="entry name" value="PTPc"/>
    <property type="match status" value="1"/>
</dbReference>
<dbReference type="SMART" id="SM00404">
    <property type="entry name" value="PTPc_motif"/>
    <property type="match status" value="1"/>
</dbReference>
<evidence type="ECO:0000256" key="5">
    <source>
        <dbReference type="ARBA" id="ARBA00022737"/>
    </source>
</evidence>
<dbReference type="SUPFAM" id="SSF52799">
    <property type="entry name" value="(Phosphotyrosine protein) phosphatases II"/>
    <property type="match status" value="1"/>
</dbReference>
<feature type="domain" description="Fibronectin type-III" evidence="16">
    <location>
        <begin position="578"/>
        <end position="667"/>
    </location>
</feature>